<evidence type="ECO:0000256" key="16">
    <source>
        <dbReference type="ARBA" id="ARBA00023201"/>
    </source>
</evidence>
<dbReference type="GO" id="GO:0015562">
    <property type="term" value="F:efflux transmembrane transporter activity"/>
    <property type="evidence" value="ECO:0007669"/>
    <property type="project" value="TreeGrafter"/>
</dbReference>
<evidence type="ECO:0000313" key="22">
    <source>
        <dbReference type="RefSeq" id="XP_008071705.2"/>
    </source>
</evidence>
<gene>
    <name evidence="22" type="primary">SLC17A3</name>
</gene>
<dbReference type="GO" id="GO:0003677">
    <property type="term" value="F:DNA binding"/>
    <property type="evidence" value="ECO:0007669"/>
    <property type="project" value="UniProtKB-KW"/>
</dbReference>
<keyword evidence="8" id="KW-0832">Ubl conjugation</keyword>
<feature type="transmembrane region" description="Helical" evidence="19">
    <location>
        <begin position="183"/>
        <end position="203"/>
    </location>
</feature>
<dbReference type="PANTHER" id="PTHR11662:SF134">
    <property type="entry name" value="SODIUM-DEPENDENT PHOSPHATE TRANSPORT PROTEIN 4"/>
    <property type="match status" value="1"/>
</dbReference>
<dbReference type="InterPro" id="IPR020846">
    <property type="entry name" value="MFS_dom"/>
</dbReference>
<dbReference type="KEGG" id="csyr:103276094"/>
<evidence type="ECO:0000256" key="13">
    <source>
        <dbReference type="ARBA" id="ARBA00023125"/>
    </source>
</evidence>
<keyword evidence="14 19" id="KW-0472">Membrane</keyword>
<evidence type="ECO:0000256" key="19">
    <source>
        <dbReference type="SAM" id="Phobius"/>
    </source>
</evidence>
<feature type="transmembrane region" description="Helical" evidence="19">
    <location>
        <begin position="282"/>
        <end position="300"/>
    </location>
</feature>
<comment type="subcellular location">
    <subcellularLocation>
        <location evidence="2">Apical cell membrane</location>
        <topology evidence="2">Multi-pass membrane protein</topology>
    </subcellularLocation>
    <subcellularLocation>
        <location evidence="1">Chromosome</location>
    </subcellularLocation>
</comment>
<comment type="catalytic activity">
    <reaction evidence="18">
        <text>3 Na(+)(out) + phosphate(out) = 3 Na(+)(in) + phosphate(in)</text>
        <dbReference type="Rhea" id="RHEA:71255"/>
        <dbReference type="ChEBI" id="CHEBI:29101"/>
        <dbReference type="ChEBI" id="CHEBI:43474"/>
    </reaction>
</comment>
<evidence type="ECO:0000256" key="15">
    <source>
        <dbReference type="ARBA" id="ARBA00023180"/>
    </source>
</evidence>
<evidence type="ECO:0000256" key="11">
    <source>
        <dbReference type="ARBA" id="ARBA00023053"/>
    </source>
</evidence>
<feature type="transmembrane region" description="Helical" evidence="19">
    <location>
        <begin position="342"/>
        <end position="366"/>
    </location>
</feature>
<dbReference type="GO" id="GO:0008308">
    <property type="term" value="F:voltage-gated monoatomic anion channel activity"/>
    <property type="evidence" value="ECO:0007669"/>
    <property type="project" value="TreeGrafter"/>
</dbReference>
<keyword evidence="11" id="KW-0915">Sodium</keyword>
<dbReference type="PRINTS" id="PR00620">
    <property type="entry name" value="HISTONEH2A"/>
</dbReference>
<feature type="transmembrane region" description="Helical" evidence="19">
    <location>
        <begin position="477"/>
        <end position="498"/>
    </location>
</feature>
<evidence type="ECO:0000256" key="18">
    <source>
        <dbReference type="ARBA" id="ARBA00035839"/>
    </source>
</evidence>
<dbReference type="PROSITE" id="PS50850">
    <property type="entry name" value="MFS"/>
    <property type="match status" value="1"/>
</dbReference>
<dbReference type="GO" id="GO:0005436">
    <property type="term" value="F:sodium:phosphate symporter activity"/>
    <property type="evidence" value="ECO:0007669"/>
    <property type="project" value="UniProtKB-ARBA"/>
</dbReference>
<feature type="transmembrane region" description="Helical" evidence="19">
    <location>
        <begin position="568"/>
        <end position="591"/>
    </location>
</feature>
<dbReference type="AlphaFoldDB" id="A0A1U7UNC7"/>
<feature type="transmembrane region" description="Helical" evidence="19">
    <location>
        <begin position="603"/>
        <end position="621"/>
    </location>
</feature>
<dbReference type="InterPro" id="IPR050382">
    <property type="entry name" value="MFS_Na/Anion_cotransporter"/>
</dbReference>
<dbReference type="GeneID" id="103276094"/>
<dbReference type="PANTHER" id="PTHR11662">
    <property type="entry name" value="SOLUTE CARRIER FAMILY 17"/>
    <property type="match status" value="1"/>
</dbReference>
<dbReference type="GO" id="GO:0046982">
    <property type="term" value="F:protein heterodimerization activity"/>
    <property type="evidence" value="ECO:0007669"/>
    <property type="project" value="InterPro"/>
</dbReference>
<keyword evidence="13" id="KW-0238">DNA-binding</keyword>
<dbReference type="Gene3D" id="1.20.1250.20">
    <property type="entry name" value="MFS general substrate transporter like domains"/>
    <property type="match status" value="2"/>
</dbReference>
<feature type="transmembrane region" description="Helical" evidence="19">
    <location>
        <begin position="534"/>
        <end position="556"/>
    </location>
</feature>
<keyword evidence="15" id="KW-0325">Glycoprotein</keyword>
<dbReference type="SUPFAM" id="SSF103473">
    <property type="entry name" value="MFS general substrate transporter"/>
    <property type="match status" value="1"/>
</dbReference>
<dbReference type="Pfam" id="PF07690">
    <property type="entry name" value="MFS_1"/>
    <property type="match status" value="1"/>
</dbReference>
<dbReference type="RefSeq" id="XP_008071705.2">
    <property type="nucleotide sequence ID" value="XM_008073514.2"/>
</dbReference>
<evidence type="ECO:0000256" key="3">
    <source>
        <dbReference type="ARBA" id="ARBA00008586"/>
    </source>
</evidence>
<keyword evidence="10 19" id="KW-1133">Transmembrane helix</keyword>
<dbReference type="SUPFAM" id="SSF47113">
    <property type="entry name" value="Histone-fold"/>
    <property type="match status" value="1"/>
</dbReference>
<dbReference type="OrthoDB" id="2985014at2759"/>
<feature type="transmembrane region" description="Helical" evidence="19">
    <location>
        <begin position="372"/>
        <end position="393"/>
    </location>
</feature>
<dbReference type="CDD" id="cd17318">
    <property type="entry name" value="MFS_SLC17"/>
    <property type="match status" value="1"/>
</dbReference>
<dbReference type="InterPro" id="IPR032454">
    <property type="entry name" value="Histone_H2A_C"/>
</dbReference>
<organism evidence="21 22">
    <name type="scientific">Carlito syrichta</name>
    <name type="common">Philippine tarsier</name>
    <name type="synonym">Tarsius syrichta</name>
    <dbReference type="NCBI Taxonomy" id="1868482"/>
    <lineage>
        <taxon>Eukaryota</taxon>
        <taxon>Metazoa</taxon>
        <taxon>Chordata</taxon>
        <taxon>Craniata</taxon>
        <taxon>Vertebrata</taxon>
        <taxon>Euteleostomi</taxon>
        <taxon>Mammalia</taxon>
        <taxon>Eutheria</taxon>
        <taxon>Euarchontoglires</taxon>
        <taxon>Primates</taxon>
        <taxon>Haplorrhini</taxon>
        <taxon>Tarsiiformes</taxon>
        <taxon>Tarsiidae</taxon>
        <taxon>Carlito</taxon>
    </lineage>
</organism>
<keyword evidence="5" id="KW-0158">Chromosome</keyword>
<dbReference type="GO" id="GO:0016324">
    <property type="term" value="C:apical plasma membrane"/>
    <property type="evidence" value="ECO:0007669"/>
    <property type="project" value="UniProtKB-SubCell"/>
</dbReference>
<name>A0A1U7UNC7_CARSF</name>
<feature type="transmembrane region" description="Helical" evidence="19">
    <location>
        <begin position="510"/>
        <end position="528"/>
    </location>
</feature>
<evidence type="ECO:0000256" key="1">
    <source>
        <dbReference type="ARBA" id="ARBA00004286"/>
    </source>
</evidence>
<dbReference type="FunFam" id="1.20.1250.20:FF:000003">
    <property type="entry name" value="Solute carrier family 17 member 3"/>
    <property type="match status" value="1"/>
</dbReference>
<evidence type="ECO:0000256" key="4">
    <source>
        <dbReference type="ARBA" id="ARBA00022448"/>
    </source>
</evidence>
<dbReference type="InterPro" id="IPR002119">
    <property type="entry name" value="Histone_H2A"/>
</dbReference>
<keyword evidence="16" id="KW-0739">Sodium transport</keyword>
<dbReference type="InterPro" id="IPR009072">
    <property type="entry name" value="Histone-fold"/>
</dbReference>
<evidence type="ECO:0000313" key="21">
    <source>
        <dbReference type="Proteomes" id="UP000189704"/>
    </source>
</evidence>
<dbReference type="FunFam" id="1.20.1250.20:FF:000060">
    <property type="entry name" value="Solute carrier family 17 member 3"/>
    <property type="match status" value="1"/>
</dbReference>
<dbReference type="GO" id="GO:0042910">
    <property type="term" value="F:xenobiotic transmembrane transporter activity"/>
    <property type="evidence" value="ECO:0007669"/>
    <property type="project" value="TreeGrafter"/>
</dbReference>
<keyword evidence="6" id="KW-1003">Cell membrane</keyword>
<protein>
    <submittedName>
        <fullName evidence="22">Sodium-dependent phosphate transport protein 4</fullName>
    </submittedName>
</protein>
<evidence type="ECO:0000259" key="20">
    <source>
        <dbReference type="PROSITE" id="PS50850"/>
    </source>
</evidence>
<keyword evidence="4" id="KW-0813">Transport</keyword>
<reference evidence="22" key="1">
    <citation type="submission" date="2025-08" db="UniProtKB">
        <authorList>
            <consortium name="RefSeq"/>
        </authorList>
    </citation>
    <scope>IDENTIFICATION</scope>
</reference>
<evidence type="ECO:0000256" key="7">
    <source>
        <dbReference type="ARBA" id="ARBA00022692"/>
    </source>
</evidence>
<evidence type="ECO:0000256" key="9">
    <source>
        <dbReference type="ARBA" id="ARBA00022847"/>
    </source>
</evidence>
<keyword evidence="7 19" id="KW-0812">Transmembrane</keyword>
<dbReference type="GO" id="GO:0030527">
    <property type="term" value="F:structural constituent of chromatin"/>
    <property type="evidence" value="ECO:0007669"/>
    <property type="project" value="InterPro"/>
</dbReference>
<evidence type="ECO:0000256" key="14">
    <source>
        <dbReference type="ARBA" id="ARBA00023136"/>
    </source>
</evidence>
<sequence>MQVYLVEVLEYLIAEIEILELPGNVAGDKKTHIILHHLQLAICNDKKLNKLLGKVTMAQHRVLPNIQTMLLPLQNESHHKANVCGSLLRRWGSPASAPPRSCCRSAPEFLCSGRRSRFPSGPLRGTPFGCRGCRGDPWDRGNTVVTMMELSTTSGENKYSQDMQMEEKQLISRKVPSLCSTRYGIALIVHFCNFTLMAQNVIINITMVAMVNSTGHQSQINDSTKGLPVDSFGGPKSLPAQAPVYDWSPQIQGIIFSSINYGMMLTMVPSGYLTGRVGTKRVVGATLIGSSLLILCTPLVTDFGLAFLLITRIVQGLCQGSGFVGQFALWERWGPPHERSRLCSTALSGLPLGCFTVILMGGLISHALGWPFVFYVFGGIGCVCCLLWFVVVYDDPVSHPWISISEKEYIISFLDQQVSSSKQSLPIKAVLKSLPFWSICFCSFSHQWLLNTLIIYTPTYISSVYNVNIRDNGILSALPFIFAWVTGILGGHVADFLLTKNFRLITVRKIATILGNLPSSAFTVALPYLNSSYITAITLLTLSIGLTSFCQSGIYINALEIAPRHGSLLMGVSRGLAHMAAIMAPTVSGFLLSKDPVFGWRNVFFLLFAIDMLGLIFYLVFGDADVQDWAKEKKLTHL</sequence>
<feature type="transmembrane region" description="Helical" evidence="19">
    <location>
        <begin position="254"/>
        <end position="275"/>
    </location>
</feature>
<dbReference type="CTD" id="10786"/>
<keyword evidence="9" id="KW-0769">Symport</keyword>
<feature type="domain" description="Major facilitator superfamily (MFS) profile" evidence="20">
    <location>
        <begin position="185"/>
        <end position="626"/>
    </location>
</feature>
<evidence type="ECO:0000256" key="8">
    <source>
        <dbReference type="ARBA" id="ARBA00022843"/>
    </source>
</evidence>
<keyword evidence="21" id="KW-1185">Reference proteome</keyword>
<evidence type="ECO:0000256" key="2">
    <source>
        <dbReference type="ARBA" id="ARBA00004424"/>
    </source>
</evidence>
<evidence type="ECO:0000256" key="10">
    <source>
        <dbReference type="ARBA" id="ARBA00022989"/>
    </source>
</evidence>
<evidence type="ECO:0000256" key="5">
    <source>
        <dbReference type="ARBA" id="ARBA00022454"/>
    </source>
</evidence>
<evidence type="ECO:0000256" key="6">
    <source>
        <dbReference type="ARBA" id="ARBA00022475"/>
    </source>
</evidence>
<proteinExistence type="inferred from homology"/>
<dbReference type="Gene3D" id="1.10.20.10">
    <property type="entry name" value="Histone, subunit A"/>
    <property type="match status" value="1"/>
</dbReference>
<dbReference type="STRING" id="1868482.ENSTSYP00000021661"/>
<dbReference type="InterPro" id="IPR011701">
    <property type="entry name" value="MFS"/>
</dbReference>
<keyword evidence="17" id="KW-0544">Nucleosome core</keyword>
<evidence type="ECO:0000256" key="12">
    <source>
        <dbReference type="ARBA" id="ARBA00023065"/>
    </source>
</evidence>
<evidence type="ECO:0000256" key="17">
    <source>
        <dbReference type="ARBA" id="ARBA00023269"/>
    </source>
</evidence>
<dbReference type="GO" id="GO:0000786">
    <property type="term" value="C:nucleosome"/>
    <property type="evidence" value="ECO:0007669"/>
    <property type="project" value="UniProtKB-KW"/>
</dbReference>
<dbReference type="InterPro" id="IPR036259">
    <property type="entry name" value="MFS_trans_sf"/>
</dbReference>
<dbReference type="GO" id="GO:0019534">
    <property type="term" value="F:toxin transmembrane transporter activity"/>
    <property type="evidence" value="ECO:0007669"/>
    <property type="project" value="TreeGrafter"/>
</dbReference>
<keyword evidence="12" id="KW-0406">Ion transport</keyword>
<dbReference type="SMART" id="SM00414">
    <property type="entry name" value="H2A"/>
    <property type="match status" value="1"/>
</dbReference>
<accession>A0A1U7UNC7</accession>
<comment type="similarity">
    <text evidence="3">Belongs to the major facilitator superfamily. Sodium/anion cotransporter family.</text>
</comment>
<feature type="transmembrane region" description="Helical" evidence="19">
    <location>
        <begin position="434"/>
        <end position="457"/>
    </location>
</feature>
<dbReference type="Pfam" id="PF16211">
    <property type="entry name" value="Histone_H2A_C"/>
    <property type="match status" value="1"/>
</dbReference>
<dbReference type="GO" id="GO:0015143">
    <property type="term" value="F:urate transmembrane transporter activity"/>
    <property type="evidence" value="ECO:0007669"/>
    <property type="project" value="TreeGrafter"/>
</dbReference>
<dbReference type="Proteomes" id="UP000189704">
    <property type="component" value="Unplaced"/>
</dbReference>